<dbReference type="AlphaFoldDB" id="A0A8C3FC28"/>
<organism evidence="3 4">
    <name type="scientific">Chrysemys picta bellii</name>
    <name type="common">Western painted turtle</name>
    <name type="synonym">Emys bellii</name>
    <dbReference type="NCBI Taxonomy" id="8478"/>
    <lineage>
        <taxon>Eukaryota</taxon>
        <taxon>Metazoa</taxon>
        <taxon>Chordata</taxon>
        <taxon>Craniata</taxon>
        <taxon>Vertebrata</taxon>
        <taxon>Euteleostomi</taxon>
        <taxon>Archelosauria</taxon>
        <taxon>Testudinata</taxon>
        <taxon>Testudines</taxon>
        <taxon>Cryptodira</taxon>
        <taxon>Durocryptodira</taxon>
        <taxon>Testudinoidea</taxon>
        <taxon>Emydidae</taxon>
        <taxon>Chrysemys</taxon>
    </lineage>
</organism>
<dbReference type="InterPro" id="IPR018838">
    <property type="entry name" value="ZGRF1-like_N"/>
</dbReference>
<proteinExistence type="predicted"/>
<reference evidence="3" key="1">
    <citation type="submission" date="2025-08" db="UniProtKB">
        <authorList>
            <consortium name="Ensembl"/>
        </authorList>
    </citation>
    <scope>IDENTIFICATION</scope>
</reference>
<protein>
    <recommendedName>
        <fullName evidence="2">5'-3' DNA helicase ZGRF1-like N-terminal domain-containing protein</fullName>
    </recommendedName>
</protein>
<dbReference type="InterPro" id="IPR052800">
    <property type="entry name" value="DNA_Repair_Helicase_ZGRF1"/>
</dbReference>
<dbReference type="Pfam" id="PF10382">
    <property type="entry name" value="ZGRF1-like_N"/>
    <property type="match status" value="1"/>
</dbReference>
<feature type="domain" description="5'-3' DNA helicase ZGRF1-like N-terminal" evidence="2">
    <location>
        <begin position="4"/>
        <end position="34"/>
    </location>
</feature>
<feature type="compositionally biased region" description="Basic and acidic residues" evidence="1">
    <location>
        <begin position="404"/>
        <end position="416"/>
    </location>
</feature>
<dbReference type="GO" id="GO:0006302">
    <property type="term" value="P:double-strand break repair"/>
    <property type="evidence" value="ECO:0007669"/>
    <property type="project" value="TreeGrafter"/>
</dbReference>
<reference evidence="3" key="2">
    <citation type="submission" date="2025-09" db="UniProtKB">
        <authorList>
            <consortium name="Ensembl"/>
        </authorList>
    </citation>
    <scope>IDENTIFICATION</scope>
</reference>
<dbReference type="Proteomes" id="UP000694380">
    <property type="component" value="Unplaced"/>
</dbReference>
<sequence length="825" mass="91539">MACQEFTVLYTHQKTKKSKIWQDGVLKTSIGGNKVKNSAPFVLSAKVTENCRSELPKKTEAPTLNRNSLKPTGLSLPHLPVGLKRKHTGFQGPRQVEKKMVPMEDDAAIISPSSKWSQSSFPSQLHITSPLFSTTCKKDSETNLPSHSNNDACTSRDRDGMSVSSLVSTSYIRIPKEVICNRNHSISISGQMESNCQTVNGVAVSQSIRSKAQIIALLNSKPTQLCKEQKPSEITECFSGCQPSESTGILFKRKSETLSGHMDNSDRESTKNIQHQYTTEKTITNNRWDVYMLPNSAELSCDEEVTERRHDKTSNLGLDLQDRYNPKASQFVTAFVQPVEKDDWTTQLSTINESFGKDQPNTFVLSESNINKESNIQFVSSSEDVYSRSTNGFITFETNLPKSNEHAVTESPKDLEVSSAQSQSEPLPRINSGSVVNEARISGDVTWAGPGAINEELTVCGDVSDQAEQFMEINFNLLDAFDFSDTEDKVVCESNMFSQGSACLTKGAVAQNGERRVHRNCEVMLHSNEERVVKYSTMLGERDDNQIRESLPLKLCDETCEGFDKRMNASTLNIETTGSKKGLDFSPVCTVSDLIVNKKCSNDFVHSRVSNYECDTRNNKFEKTEIISYIPATLQTSVMDKNPEKDVLHLGGTNSQDSSLENYLGASGDDIKPINLLQALSLKTCNSDDPCQHITGKCCTAFDTLDKEHTQVSKTATYPLTKGHSTSKEARIGETEFENGSSIMPSIHETREGERMGTDCLKHLAQIENSSGLPELANGITLLRSLTEHKTALESLQMMEDNNGLFDQRETAKEKSEPPPEVRFF</sequence>
<feature type="region of interest" description="Disordered" evidence="1">
    <location>
        <begin position="60"/>
        <end position="80"/>
    </location>
</feature>
<evidence type="ECO:0000313" key="4">
    <source>
        <dbReference type="Proteomes" id="UP000694380"/>
    </source>
</evidence>
<evidence type="ECO:0000256" key="1">
    <source>
        <dbReference type="SAM" id="MobiDB-lite"/>
    </source>
</evidence>
<dbReference type="GeneTree" id="ENSGT00940000162335"/>
<feature type="region of interest" description="Disordered" evidence="1">
    <location>
        <begin position="404"/>
        <end position="430"/>
    </location>
</feature>
<dbReference type="OMA" id="CAVHTIN"/>
<evidence type="ECO:0000313" key="3">
    <source>
        <dbReference type="Ensembl" id="ENSCPBP00000006123.1"/>
    </source>
</evidence>
<keyword evidence="4" id="KW-1185">Reference proteome</keyword>
<accession>A0A8C3FC28</accession>
<feature type="region of interest" description="Disordered" evidence="1">
    <location>
        <begin position="138"/>
        <end position="160"/>
    </location>
</feature>
<evidence type="ECO:0000259" key="2">
    <source>
        <dbReference type="Pfam" id="PF10382"/>
    </source>
</evidence>
<dbReference type="GO" id="GO:0005634">
    <property type="term" value="C:nucleus"/>
    <property type="evidence" value="ECO:0007669"/>
    <property type="project" value="TreeGrafter"/>
</dbReference>
<dbReference type="GO" id="GO:0035861">
    <property type="term" value="C:site of double-strand break"/>
    <property type="evidence" value="ECO:0007669"/>
    <property type="project" value="TreeGrafter"/>
</dbReference>
<name>A0A8C3FC28_CHRPI</name>
<dbReference type="Ensembl" id="ENSCPBT00000007415.1">
    <property type="protein sequence ID" value="ENSCPBP00000006123.1"/>
    <property type="gene ID" value="ENSCPBG00000004842.1"/>
</dbReference>
<feature type="compositionally biased region" description="Polar residues" evidence="1">
    <location>
        <begin position="142"/>
        <end position="153"/>
    </location>
</feature>
<dbReference type="PANTHER" id="PTHR28535:SF1">
    <property type="entry name" value="PROTEIN ZGRF1"/>
    <property type="match status" value="1"/>
</dbReference>
<feature type="compositionally biased region" description="Polar residues" evidence="1">
    <location>
        <begin position="418"/>
        <end position="430"/>
    </location>
</feature>
<dbReference type="PANTHER" id="PTHR28535">
    <property type="entry name" value="ZINC FINGER GRF-TYPE CONTAINING 1"/>
    <property type="match status" value="1"/>
</dbReference>